<dbReference type="InterPro" id="IPR012289">
    <property type="entry name" value="Lytic_TGlycosylase_superhlx_L"/>
</dbReference>
<dbReference type="Gene3D" id="1.25.20.10">
    <property type="entry name" value="Bacterial muramidases"/>
    <property type="match status" value="1"/>
</dbReference>
<protein>
    <submittedName>
        <fullName evidence="5">Transglycosylase SLT domain-containing protein</fullName>
    </submittedName>
</protein>
<dbReference type="Pfam" id="PF14718">
    <property type="entry name" value="SLT_L"/>
    <property type="match status" value="1"/>
</dbReference>
<dbReference type="InterPro" id="IPR037061">
    <property type="entry name" value="Lytic_TGlycoase_superhlx_L_sf"/>
</dbReference>
<dbReference type="InterPro" id="IPR023346">
    <property type="entry name" value="Lysozyme-like_dom_sf"/>
</dbReference>
<dbReference type="Pfam" id="PF01464">
    <property type="entry name" value="SLT"/>
    <property type="match status" value="1"/>
</dbReference>
<sequence length="687" mass="78972">MQLSKLFSFSFLQSRRTGNWSLSFILFCLGTGSASATSILPDAGQSAKREQYEFFEEKLRSVSYASLDGLKQQYAHLKGYPLYPYLERQRLYRQMDLVHRDEIEQFLSRYDGRPASYGMRASWLRYLAEKGARSAFLANYRDGLGATITCQYLQYQLKDARNPRYWLSKVEPIWLNGQSQPDECDPVFRQWQQAGMMTEKMIMGRIEKAATSGNPRLVPYLKRKLPASVQHLADRWLSVRNNPAHILSFNRFGFTHPEYEQPMVVYGLKRLAWQDSDKAVKAYNHYSQKKVFSDEELMAIHRVIALSKAIDNTPDAGEWLRLADVKGAKEDVKRWHLSYLLRQRKWGDVLALINTAPQSMRRDDNFMYWQARALEAQGYHEQADELYNDLAGQRHYYGFLASAKVGQKPALLHKPAPHDAKAMQTVATLPSAQRAYEFLQMGRQLEARREWYYLLTHIDTANVKDAALLASEWGWYDQSIISFSRSGYLNDIEKRFPLAYANEFTSVGETYNVQPAFAMAIARRESSFRADAVSPAGAAGLMQLMPGTARYLAQRNADASRQSNIPTLNRTALFEPANNLQYGVQYLRYLGDKLGDNPVLISASYNAGWRKVLEWLPETTAMETDIWIENIPYKETRHYVKAVMAYRYIYEHQLGAPSALFQQLAESAIPSAERMDSRRQAMQLAPD</sequence>
<evidence type="ECO:0000313" key="5">
    <source>
        <dbReference type="EMBL" id="MBD3586072.1"/>
    </source>
</evidence>
<name>A0ABR8LJY1_9ALTE</name>
<evidence type="ECO:0000259" key="4">
    <source>
        <dbReference type="Pfam" id="PF14718"/>
    </source>
</evidence>
<comment type="caution">
    <text evidence="5">The sequence shown here is derived from an EMBL/GenBank/DDBJ whole genome shotgun (WGS) entry which is preliminary data.</text>
</comment>
<evidence type="ECO:0000256" key="1">
    <source>
        <dbReference type="ARBA" id="ARBA00007734"/>
    </source>
</evidence>
<dbReference type="RefSeq" id="WP_191024681.1">
    <property type="nucleotide sequence ID" value="NZ_JABBXD010000004.1"/>
</dbReference>
<dbReference type="Gene3D" id="1.10.530.10">
    <property type="match status" value="1"/>
</dbReference>
<dbReference type="InterPro" id="IPR008939">
    <property type="entry name" value="Lytic_TGlycosylase_superhlx_U"/>
</dbReference>
<dbReference type="InterPro" id="IPR000189">
    <property type="entry name" value="Transglyc_AS"/>
</dbReference>
<dbReference type="Proteomes" id="UP000624419">
    <property type="component" value="Unassembled WGS sequence"/>
</dbReference>
<feature type="domain" description="Lytic transglycosylase superhelical linker" evidence="4">
    <location>
        <begin position="426"/>
        <end position="492"/>
    </location>
</feature>
<reference evidence="5 6" key="1">
    <citation type="submission" date="2020-04" db="EMBL/GenBank/DDBJ databases">
        <title>Salinimonas sp. HHU 13199.</title>
        <authorList>
            <person name="Cui X."/>
            <person name="Zhang D."/>
        </authorList>
    </citation>
    <scope>NUCLEOTIDE SEQUENCE [LARGE SCALE GENOMIC DNA]</scope>
    <source>
        <strain evidence="5 6">HHU 13199</strain>
    </source>
</reference>
<evidence type="ECO:0000313" key="6">
    <source>
        <dbReference type="Proteomes" id="UP000624419"/>
    </source>
</evidence>
<evidence type="ECO:0000259" key="3">
    <source>
        <dbReference type="Pfam" id="PF01464"/>
    </source>
</evidence>
<dbReference type="SUPFAM" id="SSF48435">
    <property type="entry name" value="Bacterial muramidases"/>
    <property type="match status" value="1"/>
</dbReference>
<feature type="domain" description="Transglycosylase SLT" evidence="3">
    <location>
        <begin position="508"/>
        <end position="626"/>
    </location>
</feature>
<accession>A0ABR8LJY1</accession>
<dbReference type="PANTHER" id="PTHR37423:SF5">
    <property type="entry name" value="SOLUBLE LYTIC MUREIN TRANSGLYCOSYLASE"/>
    <property type="match status" value="1"/>
</dbReference>
<dbReference type="InterPro" id="IPR008258">
    <property type="entry name" value="Transglycosylase_SLT_dom_1"/>
</dbReference>
<evidence type="ECO:0000256" key="2">
    <source>
        <dbReference type="ARBA" id="ARBA00022729"/>
    </source>
</evidence>
<keyword evidence="6" id="KW-1185">Reference proteome</keyword>
<keyword evidence="2" id="KW-0732">Signal</keyword>
<dbReference type="PROSITE" id="PS00922">
    <property type="entry name" value="TRANSGLYCOSYLASE"/>
    <property type="match status" value="1"/>
</dbReference>
<dbReference type="PANTHER" id="PTHR37423">
    <property type="entry name" value="SOLUBLE LYTIC MUREIN TRANSGLYCOSYLASE-RELATED"/>
    <property type="match status" value="1"/>
</dbReference>
<dbReference type="SUPFAM" id="SSF53955">
    <property type="entry name" value="Lysozyme-like"/>
    <property type="match status" value="1"/>
</dbReference>
<proteinExistence type="inferred from homology"/>
<dbReference type="Gene3D" id="1.10.1240.20">
    <property type="entry name" value="Lytic transglycosylase, superhelical linker domain"/>
    <property type="match status" value="1"/>
</dbReference>
<dbReference type="EMBL" id="JABBXD010000004">
    <property type="protein sequence ID" value="MBD3586072.1"/>
    <property type="molecule type" value="Genomic_DNA"/>
</dbReference>
<organism evidence="5 6">
    <name type="scientific">Salinimonas profundi</name>
    <dbReference type="NCBI Taxonomy" id="2729140"/>
    <lineage>
        <taxon>Bacteria</taxon>
        <taxon>Pseudomonadati</taxon>
        <taxon>Pseudomonadota</taxon>
        <taxon>Gammaproteobacteria</taxon>
        <taxon>Alteromonadales</taxon>
        <taxon>Alteromonadaceae</taxon>
        <taxon>Alteromonas/Salinimonas group</taxon>
        <taxon>Salinimonas</taxon>
    </lineage>
</organism>
<gene>
    <name evidence="5" type="ORF">HHX48_10010</name>
</gene>
<comment type="similarity">
    <text evidence="1">Belongs to the transglycosylase Slt family.</text>
</comment>
<dbReference type="CDD" id="cd13401">
    <property type="entry name" value="Slt70-like"/>
    <property type="match status" value="1"/>
</dbReference>